<keyword evidence="5 9" id="KW-0963">Cytoplasm</keyword>
<dbReference type="GO" id="GO:0016757">
    <property type="term" value="F:glycosyltransferase activity"/>
    <property type="evidence" value="ECO:0007669"/>
    <property type="project" value="UniProtKB-KW"/>
</dbReference>
<dbReference type="STRING" id="322505.SAMN04487836_11046"/>
<dbReference type="InterPro" id="IPR041715">
    <property type="entry name" value="HisRS-like_core"/>
</dbReference>
<dbReference type="GO" id="GO:0006427">
    <property type="term" value="P:histidyl-tRNA aminoacylation"/>
    <property type="evidence" value="ECO:0007669"/>
    <property type="project" value="TreeGrafter"/>
</dbReference>
<dbReference type="SUPFAM" id="SSF55681">
    <property type="entry name" value="Class II aaRS and biotin synthetases"/>
    <property type="match status" value="1"/>
</dbReference>
<gene>
    <name evidence="9" type="primary">hisZ</name>
    <name evidence="12" type="ORF">SAMN04487834_102522</name>
</gene>
<evidence type="ECO:0000256" key="3">
    <source>
        <dbReference type="ARBA" id="ARBA00005539"/>
    </source>
</evidence>
<comment type="subcellular location">
    <subcellularLocation>
        <location evidence="1 9">Cytoplasm</location>
    </subcellularLocation>
</comment>
<evidence type="ECO:0000256" key="9">
    <source>
        <dbReference type="HAMAP-Rule" id="MF_00125"/>
    </source>
</evidence>
<feature type="binding site" evidence="10">
    <location>
        <position position="122"/>
    </location>
    <ligand>
        <name>L-histidine</name>
        <dbReference type="ChEBI" id="CHEBI:57595"/>
    </ligand>
</feature>
<accession>A0A1H6TMQ2</accession>
<feature type="binding site" evidence="10">
    <location>
        <begin position="80"/>
        <end position="82"/>
    </location>
    <ligand>
        <name>L-histidine</name>
        <dbReference type="ChEBI" id="CHEBI:57595"/>
    </ligand>
</feature>
<dbReference type="PROSITE" id="PS50862">
    <property type="entry name" value="AA_TRNA_LIGASE_II"/>
    <property type="match status" value="1"/>
</dbReference>
<dbReference type="eggNOG" id="COG3705">
    <property type="taxonomic scope" value="Bacteria"/>
</dbReference>
<comment type="subunit">
    <text evidence="9">Heteromultimer composed of HisG and HisZ subunits.</text>
</comment>
<evidence type="ECO:0000256" key="8">
    <source>
        <dbReference type="ARBA" id="ARBA00025246"/>
    </source>
</evidence>
<dbReference type="Pfam" id="PF13393">
    <property type="entry name" value="tRNA-synt_His"/>
    <property type="match status" value="1"/>
</dbReference>
<dbReference type="InterPro" id="IPR006195">
    <property type="entry name" value="aa-tRNA-synth_II"/>
</dbReference>
<comment type="similarity">
    <text evidence="3 9">Belongs to the class-II aminoacyl-tRNA synthetase family. HisZ subfamily.</text>
</comment>
<dbReference type="CDD" id="cd00773">
    <property type="entry name" value="HisRS-like_core"/>
    <property type="match status" value="1"/>
</dbReference>
<evidence type="ECO:0000256" key="7">
    <source>
        <dbReference type="ARBA" id="ARBA00023102"/>
    </source>
</evidence>
<dbReference type="UniPathway" id="UPA00031">
    <property type="reaction ID" value="UER00006"/>
</dbReference>
<name>A0A1H6TMQ2_9FIRM</name>
<evidence type="ECO:0000256" key="6">
    <source>
        <dbReference type="ARBA" id="ARBA00022605"/>
    </source>
</evidence>
<proteinExistence type="inferred from homology"/>
<comment type="miscellaneous">
    <text evidence="9">This function is generally fulfilled by the C-terminal part of HisG, which is missing in some bacteria such as this one.</text>
</comment>
<dbReference type="GO" id="GO:0005737">
    <property type="term" value="C:cytoplasm"/>
    <property type="evidence" value="ECO:0007669"/>
    <property type="project" value="UniProtKB-SubCell"/>
</dbReference>
<keyword evidence="13" id="KW-1185">Reference proteome</keyword>
<dbReference type="PIRSF" id="PIRSF001549">
    <property type="entry name" value="His-tRNA_synth"/>
    <property type="match status" value="1"/>
</dbReference>
<sequence length="321" mass="37047">MEEFKYLIPEESTDAASLDASKLRSIESQLRNLFQAHGYEELMLPTFEYANLYQEIRNDNEESMFEFVNGEGKLITLRADFTVPIARLYNNAHTSETRRYSYFGKVYRIQERHKGRSSELYQGGMELLGKGGYEGDAECLELVEASLQSIGITNCKLELGHAKFFHRLETLVQDERLRYILDKKANSLMKSFVEEKGFTGSLKELLLKLPYSFGDINDLKKMREIIDDEILLEAIDEMMAMYDISTMKENMVFDLCMVPTQNYYTGIMIKGYSYYSAYAILSGGRYDKLLSYFDKEVPAIGFSYHLNTLLEALSKEDEAND</sequence>
<reference evidence="13" key="1">
    <citation type="submission" date="2016-10" db="EMBL/GenBank/DDBJ databases">
        <authorList>
            <person name="Varghese N."/>
            <person name="Submissions S."/>
        </authorList>
    </citation>
    <scope>NUCLEOTIDE SEQUENCE [LARGE SCALE GENOMIC DNA]</scope>
    <source>
        <strain evidence="13">DSM 20406</strain>
    </source>
</reference>
<dbReference type="InterPro" id="IPR004516">
    <property type="entry name" value="HisRS/HisZ"/>
</dbReference>
<dbReference type="InterPro" id="IPR004517">
    <property type="entry name" value="HisZ"/>
</dbReference>
<comment type="pathway">
    <text evidence="2 9">Amino-acid biosynthesis; L-histidine biosynthesis; L-histidine from 5-phospho-alpha-D-ribose 1-diphosphate: step 1/9.</text>
</comment>
<dbReference type="PANTHER" id="PTHR43707:SF6">
    <property type="entry name" value="ATP PHOSPHORIBOSYLTRANSFERASE REGULATORY SUBUNIT"/>
    <property type="match status" value="1"/>
</dbReference>
<dbReference type="HAMAP" id="MF_00125">
    <property type="entry name" value="HisZ"/>
    <property type="match status" value="1"/>
</dbReference>
<dbReference type="GO" id="GO:0140096">
    <property type="term" value="F:catalytic activity, acting on a protein"/>
    <property type="evidence" value="ECO:0007669"/>
    <property type="project" value="UniProtKB-ARBA"/>
</dbReference>
<evidence type="ECO:0000256" key="10">
    <source>
        <dbReference type="PIRSR" id="PIRSR001549-1"/>
    </source>
</evidence>
<organism evidence="12 13">
    <name type="scientific">Sharpea azabuensis</name>
    <dbReference type="NCBI Taxonomy" id="322505"/>
    <lineage>
        <taxon>Bacteria</taxon>
        <taxon>Bacillati</taxon>
        <taxon>Bacillota</taxon>
        <taxon>Erysipelotrichia</taxon>
        <taxon>Erysipelotrichales</taxon>
        <taxon>Coprobacillaceae</taxon>
        <taxon>Sharpea</taxon>
    </lineage>
</organism>
<dbReference type="OrthoDB" id="9800814at2"/>
<dbReference type="RefSeq" id="WP_074732106.1">
    <property type="nucleotide sequence ID" value="NZ_CACVTN010000037.1"/>
</dbReference>
<feature type="binding site" evidence="10">
    <location>
        <begin position="263"/>
        <end position="264"/>
    </location>
    <ligand>
        <name>L-histidine</name>
        <dbReference type="ChEBI" id="CHEBI:57595"/>
    </ligand>
</feature>
<evidence type="ECO:0000256" key="4">
    <source>
        <dbReference type="ARBA" id="ARBA00020397"/>
    </source>
</evidence>
<comment type="function">
    <text evidence="8 9">Required for the first step of histidine biosynthesis. May allow the feedback regulation of ATP phosphoribosyltransferase activity by histidine.</text>
</comment>
<dbReference type="GO" id="GO:0004821">
    <property type="term" value="F:histidine-tRNA ligase activity"/>
    <property type="evidence" value="ECO:0007669"/>
    <property type="project" value="TreeGrafter"/>
</dbReference>
<dbReference type="InterPro" id="IPR045864">
    <property type="entry name" value="aa-tRNA-synth_II/BPL/LPL"/>
</dbReference>
<dbReference type="EMBL" id="FNYK01000025">
    <property type="protein sequence ID" value="SEI80576.1"/>
    <property type="molecule type" value="Genomic_DNA"/>
</dbReference>
<dbReference type="GO" id="GO:0000105">
    <property type="term" value="P:L-histidine biosynthetic process"/>
    <property type="evidence" value="ECO:0007669"/>
    <property type="project" value="UniProtKB-UniRule"/>
</dbReference>
<keyword evidence="12" id="KW-0808">Transferase</keyword>
<evidence type="ECO:0000313" key="13">
    <source>
        <dbReference type="Proteomes" id="UP000183028"/>
    </source>
</evidence>
<evidence type="ECO:0000259" key="11">
    <source>
        <dbReference type="PROSITE" id="PS50862"/>
    </source>
</evidence>
<keyword evidence="7 9" id="KW-0368">Histidine biosynthesis</keyword>
<evidence type="ECO:0000313" key="12">
    <source>
        <dbReference type="EMBL" id="SEI80576.1"/>
    </source>
</evidence>
<evidence type="ECO:0000256" key="5">
    <source>
        <dbReference type="ARBA" id="ARBA00022490"/>
    </source>
</evidence>
<keyword evidence="6 9" id="KW-0028">Amino-acid biosynthesis</keyword>
<dbReference type="Proteomes" id="UP000183028">
    <property type="component" value="Unassembled WGS sequence"/>
</dbReference>
<dbReference type="Gene3D" id="3.30.930.10">
    <property type="entry name" value="Bira Bifunctional Protein, Domain 2"/>
    <property type="match status" value="1"/>
</dbReference>
<feature type="domain" description="Aminoacyl-transfer RNA synthetases class-II family profile" evidence="11">
    <location>
        <begin position="24"/>
        <end position="255"/>
    </location>
</feature>
<evidence type="ECO:0000256" key="1">
    <source>
        <dbReference type="ARBA" id="ARBA00004496"/>
    </source>
</evidence>
<feature type="binding site" evidence="10">
    <location>
        <position position="108"/>
    </location>
    <ligand>
        <name>L-histidine</name>
        <dbReference type="ChEBI" id="CHEBI:57595"/>
    </ligand>
</feature>
<feature type="binding site" evidence="10">
    <location>
        <position position="126"/>
    </location>
    <ligand>
        <name>L-histidine</name>
        <dbReference type="ChEBI" id="CHEBI:57595"/>
    </ligand>
</feature>
<keyword evidence="12" id="KW-0328">Glycosyltransferase</keyword>
<dbReference type="AlphaFoldDB" id="A0A1H6TMQ2"/>
<evidence type="ECO:0000256" key="2">
    <source>
        <dbReference type="ARBA" id="ARBA00004667"/>
    </source>
</evidence>
<protein>
    <recommendedName>
        <fullName evidence="4 9">ATP phosphoribosyltransferase regulatory subunit</fullName>
    </recommendedName>
</protein>
<dbReference type="PANTHER" id="PTHR43707">
    <property type="entry name" value="HISTIDYL-TRNA SYNTHETASE"/>
    <property type="match status" value="1"/>
</dbReference>